<name>A0A0L7REC6_9HYME</name>
<keyword evidence="2" id="KW-1185">Reference proteome</keyword>
<sequence>FSLFHSLDNFLTQKRFRKREDIENAFQQFLSLRDPDFYVHGINALVVRWQKCIEHYGNYLK</sequence>
<accession>A0A0L7REC6</accession>
<dbReference type="GO" id="GO:0000729">
    <property type="term" value="P:DNA double-strand break processing"/>
    <property type="evidence" value="ECO:0007669"/>
    <property type="project" value="TreeGrafter"/>
</dbReference>
<gene>
    <name evidence="1" type="ORF">WH47_07644</name>
</gene>
<dbReference type="GO" id="GO:0044547">
    <property type="term" value="F:DNA topoisomerase binding"/>
    <property type="evidence" value="ECO:0007669"/>
    <property type="project" value="TreeGrafter"/>
</dbReference>
<dbReference type="PANTHER" id="PTHR46060:SF2">
    <property type="entry name" value="HISTONE-LYSINE N-METHYLTRANSFERASE SETMAR"/>
    <property type="match status" value="1"/>
</dbReference>
<dbReference type="GO" id="GO:0042800">
    <property type="term" value="F:histone H3K4 methyltransferase activity"/>
    <property type="evidence" value="ECO:0007669"/>
    <property type="project" value="TreeGrafter"/>
</dbReference>
<dbReference type="PANTHER" id="PTHR46060">
    <property type="entry name" value="MARINER MOS1 TRANSPOSASE-LIKE PROTEIN"/>
    <property type="match status" value="1"/>
</dbReference>
<dbReference type="GO" id="GO:0006303">
    <property type="term" value="P:double-strand break repair via nonhomologous end joining"/>
    <property type="evidence" value="ECO:0007669"/>
    <property type="project" value="TreeGrafter"/>
</dbReference>
<dbReference type="GO" id="GO:0044774">
    <property type="term" value="P:mitotic DNA integrity checkpoint signaling"/>
    <property type="evidence" value="ECO:0007669"/>
    <property type="project" value="TreeGrafter"/>
</dbReference>
<dbReference type="GO" id="GO:0005634">
    <property type="term" value="C:nucleus"/>
    <property type="evidence" value="ECO:0007669"/>
    <property type="project" value="TreeGrafter"/>
</dbReference>
<dbReference type="Proteomes" id="UP000053825">
    <property type="component" value="Unassembled WGS sequence"/>
</dbReference>
<organism evidence="1 2">
    <name type="scientific">Habropoda laboriosa</name>
    <dbReference type="NCBI Taxonomy" id="597456"/>
    <lineage>
        <taxon>Eukaryota</taxon>
        <taxon>Metazoa</taxon>
        <taxon>Ecdysozoa</taxon>
        <taxon>Arthropoda</taxon>
        <taxon>Hexapoda</taxon>
        <taxon>Insecta</taxon>
        <taxon>Pterygota</taxon>
        <taxon>Neoptera</taxon>
        <taxon>Endopterygota</taxon>
        <taxon>Hymenoptera</taxon>
        <taxon>Apocrita</taxon>
        <taxon>Aculeata</taxon>
        <taxon>Apoidea</taxon>
        <taxon>Anthophila</taxon>
        <taxon>Apidae</taxon>
        <taxon>Habropoda</taxon>
    </lineage>
</organism>
<protein>
    <submittedName>
        <fullName evidence="1">Histone-lysine N-methyltransferase SETMAR</fullName>
    </submittedName>
</protein>
<dbReference type="InterPro" id="IPR052709">
    <property type="entry name" value="Transposase-MT_Hybrid"/>
</dbReference>
<dbReference type="STRING" id="597456.A0A0L7REC6"/>
<evidence type="ECO:0000313" key="2">
    <source>
        <dbReference type="Proteomes" id="UP000053825"/>
    </source>
</evidence>
<feature type="non-terminal residue" evidence="1">
    <location>
        <position position="1"/>
    </location>
</feature>
<dbReference type="GO" id="GO:0046975">
    <property type="term" value="F:histone H3K36 methyltransferase activity"/>
    <property type="evidence" value="ECO:0007669"/>
    <property type="project" value="TreeGrafter"/>
</dbReference>
<keyword evidence="1" id="KW-0808">Transferase</keyword>
<dbReference type="GO" id="GO:0003697">
    <property type="term" value="F:single-stranded DNA binding"/>
    <property type="evidence" value="ECO:0007669"/>
    <property type="project" value="TreeGrafter"/>
</dbReference>
<dbReference type="GO" id="GO:0000793">
    <property type="term" value="C:condensed chromosome"/>
    <property type="evidence" value="ECO:0007669"/>
    <property type="project" value="TreeGrafter"/>
</dbReference>
<dbReference type="GO" id="GO:0000014">
    <property type="term" value="F:single-stranded DNA endodeoxyribonuclease activity"/>
    <property type="evidence" value="ECO:0007669"/>
    <property type="project" value="TreeGrafter"/>
</dbReference>
<dbReference type="GO" id="GO:0035861">
    <property type="term" value="C:site of double-strand break"/>
    <property type="evidence" value="ECO:0007669"/>
    <property type="project" value="TreeGrafter"/>
</dbReference>
<dbReference type="GO" id="GO:0032259">
    <property type="term" value="P:methylation"/>
    <property type="evidence" value="ECO:0007669"/>
    <property type="project" value="UniProtKB-KW"/>
</dbReference>
<reference evidence="1 2" key="1">
    <citation type="submission" date="2015-07" db="EMBL/GenBank/DDBJ databases">
        <title>The genome of Habropoda laboriosa.</title>
        <authorList>
            <person name="Pan H."/>
            <person name="Kapheim K."/>
        </authorList>
    </citation>
    <scope>NUCLEOTIDE SEQUENCE [LARGE SCALE GENOMIC DNA]</scope>
    <source>
        <strain evidence="1">0110345459</strain>
    </source>
</reference>
<dbReference type="GO" id="GO:0003690">
    <property type="term" value="F:double-stranded DNA binding"/>
    <property type="evidence" value="ECO:0007669"/>
    <property type="project" value="TreeGrafter"/>
</dbReference>
<dbReference type="GO" id="GO:0015074">
    <property type="term" value="P:DNA integration"/>
    <property type="evidence" value="ECO:0007669"/>
    <property type="project" value="TreeGrafter"/>
</dbReference>
<dbReference type="EMBL" id="KQ414612">
    <property type="protein sequence ID" value="KOC69193.1"/>
    <property type="molecule type" value="Genomic_DNA"/>
</dbReference>
<dbReference type="AlphaFoldDB" id="A0A0L7REC6"/>
<keyword evidence="1" id="KW-0489">Methyltransferase</keyword>
<dbReference type="GO" id="GO:0031297">
    <property type="term" value="P:replication fork processing"/>
    <property type="evidence" value="ECO:0007669"/>
    <property type="project" value="TreeGrafter"/>
</dbReference>
<proteinExistence type="predicted"/>
<dbReference type="InterPro" id="IPR036397">
    <property type="entry name" value="RNaseH_sf"/>
</dbReference>
<dbReference type="Gene3D" id="3.30.420.10">
    <property type="entry name" value="Ribonuclease H-like superfamily/Ribonuclease H"/>
    <property type="match status" value="1"/>
</dbReference>
<evidence type="ECO:0000313" key="1">
    <source>
        <dbReference type="EMBL" id="KOC69193.1"/>
    </source>
</evidence>